<dbReference type="AlphaFoldDB" id="A0A7G9S3P9"/>
<dbReference type="RefSeq" id="WP_187554944.1">
    <property type="nucleotide sequence ID" value="NZ_CP060716.1"/>
</dbReference>
<organism evidence="5 6">
    <name type="scientific">Leucobacter denitrificans</name>
    <dbReference type="NCBI Taxonomy" id="683042"/>
    <lineage>
        <taxon>Bacteria</taxon>
        <taxon>Bacillati</taxon>
        <taxon>Actinomycetota</taxon>
        <taxon>Actinomycetes</taxon>
        <taxon>Micrococcales</taxon>
        <taxon>Microbacteriaceae</taxon>
        <taxon>Leucobacter</taxon>
    </lineage>
</organism>
<name>A0A7G9S3P9_9MICO</name>
<dbReference type="EMBL" id="CP060716">
    <property type="protein sequence ID" value="QNN62474.1"/>
    <property type="molecule type" value="Genomic_DNA"/>
</dbReference>
<dbReference type="Proteomes" id="UP000515934">
    <property type="component" value="Chromosome"/>
</dbReference>
<evidence type="ECO:0000259" key="4">
    <source>
        <dbReference type="Pfam" id="PF04213"/>
    </source>
</evidence>
<dbReference type="KEGG" id="ldn:H9L06_09490"/>
<keyword evidence="2" id="KW-0472">Membrane</keyword>
<accession>A0A7G9S3P9</accession>
<evidence type="ECO:0000313" key="5">
    <source>
        <dbReference type="EMBL" id="QNN62474.1"/>
    </source>
</evidence>
<dbReference type="InterPro" id="IPR007331">
    <property type="entry name" value="Htaa"/>
</dbReference>
<protein>
    <submittedName>
        <fullName evidence="5">HtaA domain-containing protein</fullName>
    </submittedName>
</protein>
<keyword evidence="6" id="KW-1185">Reference proteome</keyword>
<dbReference type="Pfam" id="PF04213">
    <property type="entry name" value="HtaA"/>
    <property type="match status" value="1"/>
</dbReference>
<feature type="domain" description="Htaa" evidence="4">
    <location>
        <begin position="55"/>
        <end position="214"/>
    </location>
</feature>
<feature type="signal peptide" evidence="3">
    <location>
        <begin position="1"/>
        <end position="39"/>
    </location>
</feature>
<sequence>MNSEYMVKKQRSRAAAAGITAGIIAAGSLLLSPAGPAAAHDGHDHEVATCAVDSAELRWGVKESFRNYISGSIANGEWITENGVTYETPAFSWANGVGSFASDLSEGSIEFTGDIHFTGHNGGLTLDVSNPKIVFTGPDAAQLVLDMGEADETGNVAYERVVAAKVDLAGYDAGDGSTLTVEEAPVALTAEGADAFNGEYGDYYAGQELDPLALNLAFSGCDLASSEATPAPSEEPEETEEAKVPISEDVEESEFPWLPVAIGGVALIVIGVTTGMLIAGNKKKPKA</sequence>
<proteinExistence type="predicted"/>
<feature type="transmembrane region" description="Helical" evidence="2">
    <location>
        <begin position="257"/>
        <end position="279"/>
    </location>
</feature>
<keyword evidence="2" id="KW-1133">Transmembrane helix</keyword>
<evidence type="ECO:0000256" key="3">
    <source>
        <dbReference type="SAM" id="SignalP"/>
    </source>
</evidence>
<keyword evidence="3" id="KW-0732">Signal</keyword>
<gene>
    <name evidence="5" type="ORF">H9L06_09490</name>
</gene>
<evidence type="ECO:0000256" key="2">
    <source>
        <dbReference type="SAM" id="Phobius"/>
    </source>
</evidence>
<feature type="chain" id="PRO_5028797979" evidence="3">
    <location>
        <begin position="40"/>
        <end position="287"/>
    </location>
</feature>
<evidence type="ECO:0000313" key="6">
    <source>
        <dbReference type="Proteomes" id="UP000515934"/>
    </source>
</evidence>
<keyword evidence="2" id="KW-0812">Transmembrane</keyword>
<feature type="region of interest" description="Disordered" evidence="1">
    <location>
        <begin position="225"/>
        <end position="246"/>
    </location>
</feature>
<reference evidence="5 6" key="1">
    <citation type="submission" date="2020-08" db="EMBL/GenBank/DDBJ databases">
        <title>Genome sequence of Leucobacter denitrificans KACC 14055T.</title>
        <authorList>
            <person name="Hyun D.-W."/>
            <person name="Bae J.-W."/>
        </authorList>
    </citation>
    <scope>NUCLEOTIDE SEQUENCE [LARGE SCALE GENOMIC DNA]</scope>
    <source>
        <strain evidence="5 6">KACC 14055</strain>
    </source>
</reference>
<evidence type="ECO:0000256" key="1">
    <source>
        <dbReference type="SAM" id="MobiDB-lite"/>
    </source>
</evidence>